<sequence length="253" mass="29876">MIRYGSDYCSDRESSMPLEHKFGCTRIRTKDMNTLAKFIKTLADVDQYSVLIHNMHQTVNGRRDTFGICISDFHDCEMNEFSVKDYLPQDIALAFLHQAGFTVEFDKDSLKVINWFYRVLKSMNDNIKKTKKPNSSSNSVVLGTHGNIRSRFLITNQNSFLPAPLKIEEKNNYNQNQQFINFLNLFNDIYKKEPRIKDYRYLYSQIKEHDNNCPKISDENLIESYESWIDSHFFEYEALIYTILNDKNLKYTS</sequence>
<gene>
    <name evidence="1" type="ORF">M9Y10_004630</name>
</gene>
<keyword evidence="2" id="KW-1185">Reference proteome</keyword>
<organism evidence="1 2">
    <name type="scientific">Tritrichomonas musculus</name>
    <dbReference type="NCBI Taxonomy" id="1915356"/>
    <lineage>
        <taxon>Eukaryota</taxon>
        <taxon>Metamonada</taxon>
        <taxon>Parabasalia</taxon>
        <taxon>Tritrichomonadida</taxon>
        <taxon>Tritrichomonadidae</taxon>
        <taxon>Tritrichomonas</taxon>
    </lineage>
</organism>
<proteinExistence type="predicted"/>
<accession>A0ABR2JL01</accession>
<dbReference type="EMBL" id="JAPFFF010000011">
    <property type="protein sequence ID" value="KAK8877867.1"/>
    <property type="molecule type" value="Genomic_DNA"/>
</dbReference>
<comment type="caution">
    <text evidence="1">The sequence shown here is derived from an EMBL/GenBank/DDBJ whole genome shotgun (WGS) entry which is preliminary data.</text>
</comment>
<name>A0ABR2JL01_9EUKA</name>
<evidence type="ECO:0000313" key="1">
    <source>
        <dbReference type="EMBL" id="KAK8877867.1"/>
    </source>
</evidence>
<protein>
    <submittedName>
        <fullName evidence="1">Uncharacterized protein</fullName>
    </submittedName>
</protein>
<evidence type="ECO:0000313" key="2">
    <source>
        <dbReference type="Proteomes" id="UP001470230"/>
    </source>
</evidence>
<reference evidence="1 2" key="1">
    <citation type="submission" date="2024-04" db="EMBL/GenBank/DDBJ databases">
        <title>Tritrichomonas musculus Genome.</title>
        <authorList>
            <person name="Alves-Ferreira E."/>
            <person name="Grigg M."/>
            <person name="Lorenzi H."/>
            <person name="Galac M."/>
        </authorList>
    </citation>
    <scope>NUCLEOTIDE SEQUENCE [LARGE SCALE GENOMIC DNA]</scope>
    <source>
        <strain evidence="1 2">EAF2021</strain>
    </source>
</reference>
<dbReference type="Proteomes" id="UP001470230">
    <property type="component" value="Unassembled WGS sequence"/>
</dbReference>